<evidence type="ECO:0000259" key="2">
    <source>
        <dbReference type="Pfam" id="PF17106"/>
    </source>
</evidence>
<dbReference type="OrthoDB" id="4526369at2759"/>
<gene>
    <name evidence="4" type="ORF">BDV38DRAFT_241229</name>
</gene>
<feature type="region of interest" description="Disordered" evidence="1">
    <location>
        <begin position="162"/>
        <end position="211"/>
    </location>
</feature>
<evidence type="ECO:0000313" key="5">
    <source>
        <dbReference type="Proteomes" id="UP000325672"/>
    </source>
</evidence>
<keyword evidence="5" id="KW-1185">Reference proteome</keyword>
<dbReference type="InterPro" id="IPR031352">
    <property type="entry name" value="SesA"/>
</dbReference>
<feature type="domain" description="NACHT-NTPase and P-loop NTPases N-terminal" evidence="3">
    <location>
        <begin position="11"/>
        <end position="129"/>
    </location>
</feature>
<reference evidence="4 5" key="1">
    <citation type="submission" date="2019-04" db="EMBL/GenBank/DDBJ databases">
        <title>Friends and foes A comparative genomics study of 23 Aspergillus species from section Flavi.</title>
        <authorList>
            <consortium name="DOE Joint Genome Institute"/>
            <person name="Kjaerbolling I."/>
            <person name="Vesth T."/>
            <person name="Frisvad J.C."/>
            <person name="Nybo J.L."/>
            <person name="Theobald S."/>
            <person name="Kildgaard S."/>
            <person name="Isbrandt T."/>
            <person name="Kuo A."/>
            <person name="Sato A."/>
            <person name="Lyhne E.K."/>
            <person name="Kogle M.E."/>
            <person name="Wiebenga A."/>
            <person name="Kun R.S."/>
            <person name="Lubbers R.J."/>
            <person name="Makela M.R."/>
            <person name="Barry K."/>
            <person name="Chovatia M."/>
            <person name="Clum A."/>
            <person name="Daum C."/>
            <person name="Haridas S."/>
            <person name="He G."/>
            <person name="LaButti K."/>
            <person name="Lipzen A."/>
            <person name="Mondo S."/>
            <person name="Riley R."/>
            <person name="Salamov A."/>
            <person name="Simmons B.A."/>
            <person name="Magnuson J.K."/>
            <person name="Henrissat B."/>
            <person name="Mortensen U.H."/>
            <person name="Larsen T.O."/>
            <person name="Devries R.P."/>
            <person name="Grigoriev I.V."/>
            <person name="Machida M."/>
            <person name="Baker S.E."/>
            <person name="Andersen M.R."/>
        </authorList>
    </citation>
    <scope>NUCLEOTIDE SEQUENCE [LARGE SCALE GENOMIC DNA]</scope>
    <source>
        <strain evidence="4 5">CBS 117625</strain>
    </source>
</reference>
<dbReference type="Pfam" id="PF17107">
    <property type="entry name" value="SesA"/>
    <property type="match status" value="1"/>
</dbReference>
<feature type="compositionally biased region" description="Polar residues" evidence="1">
    <location>
        <begin position="201"/>
        <end position="211"/>
    </location>
</feature>
<feature type="compositionally biased region" description="Polar residues" evidence="1">
    <location>
        <begin position="162"/>
        <end position="173"/>
    </location>
</feature>
<dbReference type="Pfam" id="PF17106">
    <property type="entry name" value="NACHT_sigma"/>
    <property type="match status" value="1"/>
</dbReference>
<feature type="compositionally biased region" description="Low complexity" evidence="1">
    <location>
        <begin position="174"/>
        <end position="198"/>
    </location>
</feature>
<name>A0A5N6T0F4_ASPPS</name>
<dbReference type="RefSeq" id="XP_031915870.1">
    <property type="nucleotide sequence ID" value="XM_032054008.1"/>
</dbReference>
<evidence type="ECO:0000259" key="3">
    <source>
        <dbReference type="Pfam" id="PF17107"/>
    </source>
</evidence>
<dbReference type="AlphaFoldDB" id="A0A5N6T0F4"/>
<dbReference type="InterPro" id="IPR031353">
    <property type="entry name" value="NACHT_sigma"/>
</dbReference>
<sequence>MMGAHFSSLLSSVITTLSSTKQHYNIVKDDKRLPATFHEAGQGLLVIEDALRCVERNNDGRDIAGEPKHAMGLLEACNCKAKLSEAIFLDVAQGRGSDRFEDYKMAVRGRGKGSPIEALVTGMMNDVCQIANDSTIEAAMKVEIISLRTALEWLSKMEPSVSNEQPGSHFSNYGSGNQFNTTGGTQNNNIGNGNQFPGASFSGTVNFGSNH</sequence>
<proteinExistence type="predicted"/>
<feature type="domain" description="NACHT-NTPase sigma" evidence="2">
    <location>
        <begin position="168"/>
        <end position="208"/>
    </location>
</feature>
<organism evidence="4 5">
    <name type="scientific">Aspergillus pseudotamarii</name>
    <dbReference type="NCBI Taxonomy" id="132259"/>
    <lineage>
        <taxon>Eukaryota</taxon>
        <taxon>Fungi</taxon>
        <taxon>Dikarya</taxon>
        <taxon>Ascomycota</taxon>
        <taxon>Pezizomycotina</taxon>
        <taxon>Eurotiomycetes</taxon>
        <taxon>Eurotiomycetidae</taxon>
        <taxon>Eurotiales</taxon>
        <taxon>Aspergillaceae</taxon>
        <taxon>Aspergillus</taxon>
        <taxon>Aspergillus subgen. Circumdati</taxon>
    </lineage>
</organism>
<accession>A0A5N6T0F4</accession>
<evidence type="ECO:0000256" key="1">
    <source>
        <dbReference type="SAM" id="MobiDB-lite"/>
    </source>
</evidence>
<dbReference type="GeneID" id="43638218"/>
<dbReference type="EMBL" id="ML743564">
    <property type="protein sequence ID" value="KAE8139807.1"/>
    <property type="molecule type" value="Genomic_DNA"/>
</dbReference>
<evidence type="ECO:0000313" key="4">
    <source>
        <dbReference type="EMBL" id="KAE8139807.1"/>
    </source>
</evidence>
<evidence type="ECO:0008006" key="6">
    <source>
        <dbReference type="Google" id="ProtNLM"/>
    </source>
</evidence>
<protein>
    <recommendedName>
        <fullName evidence="6">NACHT-NTPase and P-loop NTPases N-terminal domain-containing protein</fullName>
    </recommendedName>
</protein>
<dbReference type="Proteomes" id="UP000325672">
    <property type="component" value="Unassembled WGS sequence"/>
</dbReference>